<dbReference type="InterPro" id="IPR027417">
    <property type="entry name" value="P-loop_NTPase"/>
</dbReference>
<keyword evidence="2" id="KW-0067">ATP-binding</keyword>
<dbReference type="PANTHER" id="PTHR24221">
    <property type="entry name" value="ATP-BINDING CASSETTE SUB-FAMILY B"/>
    <property type="match status" value="1"/>
</dbReference>
<evidence type="ECO:0000313" key="3">
    <source>
        <dbReference type="Proteomes" id="UP001596512"/>
    </source>
</evidence>
<comment type="caution">
    <text evidence="2">The sequence shown here is derived from an EMBL/GenBank/DDBJ whole genome shotgun (WGS) entry which is preliminary data.</text>
</comment>
<dbReference type="EMBL" id="JBHTEY010000004">
    <property type="protein sequence ID" value="MFC7618509.1"/>
    <property type="molecule type" value="Genomic_DNA"/>
</dbReference>
<keyword evidence="2" id="KW-0547">Nucleotide-binding</keyword>
<organism evidence="2 3">
    <name type="scientific">Actinokineospora soli</name>
    <dbReference type="NCBI Taxonomy" id="1048753"/>
    <lineage>
        <taxon>Bacteria</taxon>
        <taxon>Bacillati</taxon>
        <taxon>Actinomycetota</taxon>
        <taxon>Actinomycetes</taxon>
        <taxon>Pseudonocardiales</taxon>
        <taxon>Pseudonocardiaceae</taxon>
        <taxon>Actinokineospora</taxon>
    </lineage>
</organism>
<feature type="domain" description="ABC transporter" evidence="1">
    <location>
        <begin position="6"/>
        <end position="98"/>
    </location>
</feature>
<sequence length="132" mass="14153">MRLDSPSGSGKSTLFGVLLGFVAPDRGRVLVDGVPLSDVDMSTWRRLVAWVPQKPVFSAEVVADEVGPVPRGELRALARTVAAEHLLDRRVHTLSAGSASGSPCCARWPAATSACCCSTSRPRTSTPRPRRW</sequence>
<dbReference type="Proteomes" id="UP001596512">
    <property type="component" value="Unassembled WGS sequence"/>
</dbReference>
<evidence type="ECO:0000259" key="1">
    <source>
        <dbReference type="Pfam" id="PF00005"/>
    </source>
</evidence>
<dbReference type="GO" id="GO:0005524">
    <property type="term" value="F:ATP binding"/>
    <property type="evidence" value="ECO:0007669"/>
    <property type="project" value="UniProtKB-KW"/>
</dbReference>
<keyword evidence="3" id="KW-1185">Reference proteome</keyword>
<dbReference type="InterPro" id="IPR003439">
    <property type="entry name" value="ABC_transporter-like_ATP-bd"/>
</dbReference>
<accession>A0ABW2TZK9</accession>
<reference evidence="3" key="1">
    <citation type="journal article" date="2019" name="Int. J. Syst. Evol. Microbiol.">
        <title>The Global Catalogue of Microorganisms (GCM) 10K type strain sequencing project: providing services to taxonomists for standard genome sequencing and annotation.</title>
        <authorList>
            <consortium name="The Broad Institute Genomics Platform"/>
            <consortium name="The Broad Institute Genome Sequencing Center for Infectious Disease"/>
            <person name="Wu L."/>
            <person name="Ma J."/>
        </authorList>
    </citation>
    <scope>NUCLEOTIDE SEQUENCE [LARGE SCALE GENOMIC DNA]</scope>
    <source>
        <strain evidence="3">JCM 17695</strain>
    </source>
</reference>
<protein>
    <submittedName>
        <fullName evidence="2">ATP-binding cassette domain-containing protein</fullName>
    </submittedName>
</protein>
<dbReference type="PANTHER" id="PTHR24221:SF590">
    <property type="entry name" value="COMPONENT LINKED WITH THE ASSEMBLY OF CYTOCHROME' TRANSPORT TRANSMEMBRANE ATP-BINDING PROTEIN ABC TRANSPORTER CYDD-RELATED"/>
    <property type="match status" value="1"/>
</dbReference>
<evidence type="ECO:0000313" key="2">
    <source>
        <dbReference type="EMBL" id="MFC7618509.1"/>
    </source>
</evidence>
<dbReference type="SUPFAM" id="SSF52540">
    <property type="entry name" value="P-loop containing nucleoside triphosphate hydrolases"/>
    <property type="match status" value="1"/>
</dbReference>
<gene>
    <name evidence="2" type="ORF">ACFQV2_39395</name>
</gene>
<proteinExistence type="predicted"/>
<dbReference type="InterPro" id="IPR039421">
    <property type="entry name" value="Type_1_exporter"/>
</dbReference>
<name>A0ABW2TZK9_9PSEU</name>
<dbReference type="Gene3D" id="3.40.50.300">
    <property type="entry name" value="P-loop containing nucleotide triphosphate hydrolases"/>
    <property type="match status" value="1"/>
</dbReference>
<dbReference type="Pfam" id="PF00005">
    <property type="entry name" value="ABC_tran"/>
    <property type="match status" value="1"/>
</dbReference>